<proteinExistence type="predicted"/>
<gene>
    <name evidence="1" type="ORF">SAMN05444412_102279</name>
</gene>
<accession>A0A1H3M0I1</accession>
<protein>
    <recommendedName>
        <fullName evidence="3">Secreted protein</fullName>
    </recommendedName>
</protein>
<reference evidence="1 2" key="1">
    <citation type="submission" date="2016-10" db="EMBL/GenBank/DDBJ databases">
        <authorList>
            <person name="Varghese N."/>
            <person name="Submissions S."/>
        </authorList>
    </citation>
    <scope>NUCLEOTIDE SEQUENCE [LARGE SCALE GENOMIC DNA]</scope>
    <source>
        <strain evidence="1 2">DSM 17997</strain>
    </source>
</reference>
<evidence type="ECO:0000313" key="1">
    <source>
        <dbReference type="EMBL" id="SDY69759.1"/>
    </source>
</evidence>
<dbReference type="EMBL" id="FNQC01000002">
    <property type="protein sequence ID" value="SDY69759.1"/>
    <property type="molecule type" value="Genomic_DNA"/>
</dbReference>
<name>A0A1H3M0I1_9BACT</name>
<keyword evidence="2" id="KW-1185">Reference proteome</keyword>
<comment type="caution">
    <text evidence="1">The sequence shown here is derived from an EMBL/GenBank/DDBJ whole genome shotgun (WGS) entry which is preliminary data.</text>
</comment>
<dbReference type="Proteomes" id="UP000199663">
    <property type="component" value="Unassembled WGS sequence"/>
</dbReference>
<evidence type="ECO:0000313" key="2">
    <source>
        <dbReference type="Proteomes" id="UP000199663"/>
    </source>
</evidence>
<sequence>MFKQIYLVFFLLFFISFPLIAQESSRNGFLNQIFDSISDDPIKCSSEIPDWAIMRLKKVLETEGSGFSTKGQNQKCELSKEERKFLLGLVENKKIKTVHDFESKLKVASQEEKMVVANMGGGQIFTFSEPVFFRDDAMVFFFQSRYCGSKCAEGRWSVYRKQSGEWAECLVILSFVS</sequence>
<evidence type="ECO:0008006" key="3">
    <source>
        <dbReference type="Google" id="ProtNLM"/>
    </source>
</evidence>
<organism evidence="1 2">
    <name type="scientific">Rhodonellum ikkaensis</name>
    <dbReference type="NCBI Taxonomy" id="336829"/>
    <lineage>
        <taxon>Bacteria</taxon>
        <taxon>Pseudomonadati</taxon>
        <taxon>Bacteroidota</taxon>
        <taxon>Cytophagia</taxon>
        <taxon>Cytophagales</taxon>
        <taxon>Cytophagaceae</taxon>
        <taxon>Rhodonellum</taxon>
    </lineage>
</organism>